<feature type="transmembrane region" description="Helical" evidence="2">
    <location>
        <begin position="50"/>
        <end position="70"/>
    </location>
</feature>
<evidence type="ECO:0000256" key="1">
    <source>
        <dbReference type="SAM" id="MobiDB-lite"/>
    </source>
</evidence>
<keyword evidence="4" id="KW-1185">Reference proteome</keyword>
<keyword evidence="2" id="KW-0472">Membrane</keyword>
<accession>A0ABY5DZ68</accession>
<organism evidence="3 4">
    <name type="scientific">Paraconexibacter antarcticus</name>
    <dbReference type="NCBI Taxonomy" id="2949664"/>
    <lineage>
        <taxon>Bacteria</taxon>
        <taxon>Bacillati</taxon>
        <taxon>Actinomycetota</taxon>
        <taxon>Thermoleophilia</taxon>
        <taxon>Solirubrobacterales</taxon>
        <taxon>Paraconexibacteraceae</taxon>
        <taxon>Paraconexibacter</taxon>
    </lineage>
</organism>
<dbReference type="Gene3D" id="3.30.450.40">
    <property type="match status" value="1"/>
</dbReference>
<dbReference type="EMBL" id="CP098502">
    <property type="protein sequence ID" value="UTI65859.1"/>
    <property type="molecule type" value="Genomic_DNA"/>
</dbReference>
<protein>
    <recommendedName>
        <fullName evidence="5">GAF domain-containing protein</fullName>
    </recommendedName>
</protein>
<keyword evidence="2" id="KW-0812">Transmembrane</keyword>
<dbReference type="Proteomes" id="UP001056035">
    <property type="component" value="Chromosome"/>
</dbReference>
<feature type="region of interest" description="Disordered" evidence="1">
    <location>
        <begin position="388"/>
        <end position="425"/>
    </location>
</feature>
<feature type="compositionally biased region" description="Low complexity" evidence="1">
    <location>
        <begin position="413"/>
        <end position="425"/>
    </location>
</feature>
<feature type="transmembrane region" description="Helical" evidence="2">
    <location>
        <begin position="20"/>
        <end position="41"/>
    </location>
</feature>
<feature type="transmembrane region" description="Helical" evidence="2">
    <location>
        <begin position="106"/>
        <end position="131"/>
    </location>
</feature>
<sequence>MAPGARTVPFGTTPSERATMARALAGLFAAGGALVVATLVLPHDGTTRSLGVLGPGALAMVVGAVLYRFATHAGVRLLQLLLVLGTTLVTVTVLAGGSSATAYPFLYLWVSLYAFYFFTTRAAAVLVGLAILQYGLACAFEEDTPVPGVHWLMATGSILVGGVLIGRLMAAIRAQSADLASVSRMAGGLSDVEDFAQVTCESLRASASADVVIFLEPLDGATGLQVTAMAGASEAGLAFSGDAARRGLELAFRGGDAVELLADAGAGGRGPFGGQVLGLAQPVLLEGVTVAVLAVAWTSPRRNLPERLRSAAMLFAAEASLALDRAQRASQDRERQALEINDNIVQGLVVAKYFAQRGNPAESIRALDETLDRARRLITDQLQSVAHGRHGAIRPGDLARSEASSVDVRDPAADAADPASIRSAS</sequence>
<feature type="transmembrane region" description="Helical" evidence="2">
    <location>
        <begin position="76"/>
        <end position="94"/>
    </location>
</feature>
<evidence type="ECO:0000313" key="4">
    <source>
        <dbReference type="Proteomes" id="UP001056035"/>
    </source>
</evidence>
<evidence type="ECO:0000256" key="2">
    <source>
        <dbReference type="SAM" id="Phobius"/>
    </source>
</evidence>
<gene>
    <name evidence="3" type="ORF">NBH00_06485</name>
</gene>
<dbReference type="SUPFAM" id="SSF55781">
    <property type="entry name" value="GAF domain-like"/>
    <property type="match status" value="1"/>
</dbReference>
<dbReference type="InterPro" id="IPR029016">
    <property type="entry name" value="GAF-like_dom_sf"/>
</dbReference>
<evidence type="ECO:0000313" key="3">
    <source>
        <dbReference type="EMBL" id="UTI65859.1"/>
    </source>
</evidence>
<dbReference type="RefSeq" id="WP_254572537.1">
    <property type="nucleotide sequence ID" value="NZ_CP098502.1"/>
</dbReference>
<reference evidence="3 4" key="1">
    <citation type="submission" date="2022-06" db="EMBL/GenBank/DDBJ databases">
        <title>Paraconexibacter antarcticus.</title>
        <authorList>
            <person name="Kim C.S."/>
        </authorList>
    </citation>
    <scope>NUCLEOTIDE SEQUENCE [LARGE SCALE GENOMIC DNA]</scope>
    <source>
        <strain evidence="3 4">02-257</strain>
    </source>
</reference>
<keyword evidence="2" id="KW-1133">Transmembrane helix</keyword>
<name>A0ABY5DZ68_9ACTN</name>
<proteinExistence type="predicted"/>
<evidence type="ECO:0008006" key="5">
    <source>
        <dbReference type="Google" id="ProtNLM"/>
    </source>
</evidence>
<feature type="transmembrane region" description="Helical" evidence="2">
    <location>
        <begin position="151"/>
        <end position="170"/>
    </location>
</feature>